<dbReference type="RefSeq" id="WP_093309830.1">
    <property type="nucleotide sequence ID" value="NZ_FNYH01000007.1"/>
</dbReference>
<dbReference type="InterPro" id="IPR036938">
    <property type="entry name" value="PAP2/HPO_sf"/>
</dbReference>
<feature type="transmembrane region" description="Helical" evidence="7">
    <location>
        <begin position="238"/>
        <end position="257"/>
    </location>
</feature>
<dbReference type="SUPFAM" id="SSF48317">
    <property type="entry name" value="Acid phosphatase/Vanadium-dependent haloperoxidase"/>
    <property type="match status" value="1"/>
</dbReference>
<dbReference type="Pfam" id="PF09335">
    <property type="entry name" value="VTT_dom"/>
    <property type="match status" value="1"/>
</dbReference>
<dbReference type="GO" id="GO:0005886">
    <property type="term" value="C:plasma membrane"/>
    <property type="evidence" value="ECO:0007669"/>
    <property type="project" value="UniProtKB-SubCell"/>
</dbReference>
<feature type="transmembrane region" description="Helical" evidence="7">
    <location>
        <begin position="446"/>
        <end position="466"/>
    </location>
</feature>
<sequence>MDNLAQHPISLWLTQHPEWVLVSIGLLAALESLAVVGLLVPGVLLLAAASFVAGQMEISWLMTLGAAMTGAFLGDLCGFLLGTRGRTWVLRWKIWQKHPDWLPKSEKFFVHYGIASVFLGRFIGPLRPLIPLIAGLLHMPSRHFMAVNLVSSVIWAPLYLAPGYWIGQGWTNEASTGITVMIPLVLSGILLLLLLAFVFWGRLHLHPQYPGPWQARIQAVHLKIPWLHPFHQATHSPLATWVLALFSLLSFIIWTLLYQQQVFAAWDAQVLALMQTWQTSTGQTLMQMVSFWGDLTGVLVLSLPWVIYLVWRKAWWWVVHWCVVLASTSAITTLLKHSFARLRPHTPEHLSHSFAYPSAHSSISVALFGLILTSIAVQKSPPHRSLWYVLASLPVLATLISRLYLQVHWFSDVIAGALIGLACVALGRAGLHTYAPQALVVDKLPAGRLLALTWIIMLVLGMRVFLPV</sequence>
<feature type="transmembrane region" description="Helical" evidence="7">
    <location>
        <begin position="318"/>
        <end position="339"/>
    </location>
</feature>
<comment type="subcellular location">
    <subcellularLocation>
        <location evidence="1">Cell membrane</location>
        <topology evidence="1">Multi-pass membrane protein</topology>
    </subcellularLocation>
</comment>
<dbReference type="InterPro" id="IPR000326">
    <property type="entry name" value="PAP2/HPO"/>
</dbReference>
<feature type="transmembrane region" description="Helical" evidence="7">
    <location>
        <begin position="291"/>
        <end position="311"/>
    </location>
</feature>
<gene>
    <name evidence="9" type="ORF">SAMN05421831_10789</name>
</gene>
<accession>A0A1H6SJR9</accession>
<feature type="transmembrane region" description="Helical" evidence="7">
    <location>
        <begin position="178"/>
        <end position="200"/>
    </location>
</feature>
<dbReference type="PANTHER" id="PTHR30353">
    <property type="entry name" value="INNER MEMBRANE PROTEIN DEDA-RELATED"/>
    <property type="match status" value="1"/>
</dbReference>
<dbReference type="OrthoDB" id="9780918at2"/>
<dbReference type="AlphaFoldDB" id="A0A1H6SJR9"/>
<dbReference type="Gene3D" id="1.20.144.10">
    <property type="entry name" value="Phosphatidic acid phosphatase type 2/haloperoxidase"/>
    <property type="match status" value="1"/>
</dbReference>
<feature type="domain" description="Phosphatidic acid phosphatase type 2/haloperoxidase" evidence="8">
    <location>
        <begin position="319"/>
        <end position="428"/>
    </location>
</feature>
<feature type="transmembrane region" description="Helical" evidence="7">
    <location>
        <begin position="20"/>
        <end position="48"/>
    </location>
</feature>
<evidence type="ECO:0000256" key="7">
    <source>
        <dbReference type="SAM" id="Phobius"/>
    </source>
</evidence>
<evidence type="ECO:0000256" key="2">
    <source>
        <dbReference type="ARBA" id="ARBA00010792"/>
    </source>
</evidence>
<keyword evidence="3" id="KW-1003">Cell membrane</keyword>
<evidence type="ECO:0000313" key="10">
    <source>
        <dbReference type="Proteomes" id="UP000242999"/>
    </source>
</evidence>
<feature type="transmembrane region" description="Helical" evidence="7">
    <location>
        <begin position="359"/>
        <end position="377"/>
    </location>
</feature>
<evidence type="ECO:0000256" key="6">
    <source>
        <dbReference type="ARBA" id="ARBA00023136"/>
    </source>
</evidence>
<dbReference type="EMBL" id="FNYH01000007">
    <property type="protein sequence ID" value="SEI68208.1"/>
    <property type="molecule type" value="Genomic_DNA"/>
</dbReference>
<evidence type="ECO:0000256" key="1">
    <source>
        <dbReference type="ARBA" id="ARBA00004651"/>
    </source>
</evidence>
<evidence type="ECO:0000256" key="4">
    <source>
        <dbReference type="ARBA" id="ARBA00022692"/>
    </source>
</evidence>
<feature type="transmembrane region" description="Helical" evidence="7">
    <location>
        <begin position="145"/>
        <end position="166"/>
    </location>
</feature>
<protein>
    <submittedName>
        <fullName evidence="9">Undecaprenyl-diphosphatase</fullName>
    </submittedName>
</protein>
<evidence type="ECO:0000313" key="9">
    <source>
        <dbReference type="EMBL" id="SEI68208.1"/>
    </source>
</evidence>
<feature type="transmembrane region" description="Helical" evidence="7">
    <location>
        <begin position="413"/>
        <end position="434"/>
    </location>
</feature>
<dbReference type="Pfam" id="PF01569">
    <property type="entry name" value="PAP2"/>
    <property type="match status" value="1"/>
</dbReference>
<evidence type="ECO:0000256" key="3">
    <source>
        <dbReference type="ARBA" id="ARBA00022475"/>
    </source>
</evidence>
<dbReference type="InterPro" id="IPR032816">
    <property type="entry name" value="VTT_dom"/>
</dbReference>
<feature type="transmembrane region" description="Helical" evidence="7">
    <location>
        <begin position="60"/>
        <end position="81"/>
    </location>
</feature>
<evidence type="ECO:0000256" key="5">
    <source>
        <dbReference type="ARBA" id="ARBA00022989"/>
    </source>
</evidence>
<dbReference type="PANTHER" id="PTHR30353:SF15">
    <property type="entry name" value="INNER MEMBRANE PROTEIN YABI"/>
    <property type="match status" value="1"/>
</dbReference>
<keyword evidence="6 7" id="KW-0472">Membrane</keyword>
<dbReference type="SMART" id="SM00014">
    <property type="entry name" value="acidPPc"/>
    <property type="match status" value="1"/>
</dbReference>
<proteinExistence type="inferred from homology"/>
<reference evidence="10" key="1">
    <citation type="submission" date="2016-10" db="EMBL/GenBank/DDBJ databases">
        <authorList>
            <person name="Varghese N."/>
            <person name="Submissions S."/>
        </authorList>
    </citation>
    <scope>NUCLEOTIDE SEQUENCE [LARGE SCALE GENOMIC DNA]</scope>
    <source>
        <strain evidence="10">DSM 7165</strain>
    </source>
</reference>
<keyword evidence="10" id="KW-1185">Reference proteome</keyword>
<dbReference type="CDD" id="cd03392">
    <property type="entry name" value="PAP2_like_2"/>
    <property type="match status" value="1"/>
</dbReference>
<organism evidence="9 10">
    <name type="scientific">Allopseudospirillum japonicum</name>
    <dbReference type="NCBI Taxonomy" id="64971"/>
    <lineage>
        <taxon>Bacteria</taxon>
        <taxon>Pseudomonadati</taxon>
        <taxon>Pseudomonadota</taxon>
        <taxon>Gammaproteobacteria</taxon>
        <taxon>Oceanospirillales</taxon>
        <taxon>Oceanospirillaceae</taxon>
        <taxon>Allopseudospirillum</taxon>
    </lineage>
</organism>
<dbReference type="STRING" id="64971.SAMN05421831_10789"/>
<feature type="transmembrane region" description="Helical" evidence="7">
    <location>
        <begin position="386"/>
        <end position="407"/>
    </location>
</feature>
<name>A0A1H6SJR9_9GAMM</name>
<comment type="similarity">
    <text evidence="2">Belongs to the DedA family.</text>
</comment>
<evidence type="ECO:0000259" key="8">
    <source>
        <dbReference type="SMART" id="SM00014"/>
    </source>
</evidence>
<dbReference type="Proteomes" id="UP000242999">
    <property type="component" value="Unassembled WGS sequence"/>
</dbReference>
<dbReference type="InterPro" id="IPR032818">
    <property type="entry name" value="DedA-like"/>
</dbReference>
<keyword evidence="5 7" id="KW-1133">Transmembrane helix</keyword>
<keyword evidence="4 7" id="KW-0812">Transmembrane</keyword>